<keyword evidence="3 6" id="KW-1133">Transmembrane helix</keyword>
<name>A0A9P7ZW93_9HYPO</name>
<gene>
    <name evidence="7" type="ORF">F5Z01DRAFT_669865</name>
</gene>
<reference evidence="7" key="1">
    <citation type="journal article" date="2021" name="IMA Fungus">
        <title>Genomic characterization of three marine fungi, including Emericellopsis atlantica sp. nov. with signatures of a generalist lifestyle and marine biomass degradation.</title>
        <authorList>
            <person name="Hagestad O.C."/>
            <person name="Hou L."/>
            <person name="Andersen J.H."/>
            <person name="Hansen E.H."/>
            <person name="Altermark B."/>
            <person name="Li C."/>
            <person name="Kuhnert E."/>
            <person name="Cox R.J."/>
            <person name="Crous P.W."/>
            <person name="Spatafora J.W."/>
            <person name="Lail K."/>
            <person name="Amirebrahimi M."/>
            <person name="Lipzen A."/>
            <person name="Pangilinan J."/>
            <person name="Andreopoulos W."/>
            <person name="Hayes R.D."/>
            <person name="Ng V."/>
            <person name="Grigoriev I.V."/>
            <person name="Jackson S.A."/>
            <person name="Sutton T.D.S."/>
            <person name="Dobson A.D.W."/>
            <person name="Rama T."/>
        </authorList>
    </citation>
    <scope>NUCLEOTIDE SEQUENCE</scope>
    <source>
        <strain evidence="7">TS7</strain>
    </source>
</reference>
<dbReference type="PANTHER" id="PTHR16201">
    <property type="entry name" value="SEVEN TRANSMEMBRANE PROTEIN 1-RELATED"/>
    <property type="match status" value="1"/>
</dbReference>
<dbReference type="Gene3D" id="1.20.1280.290">
    <property type="match status" value="2"/>
</dbReference>
<dbReference type="AlphaFoldDB" id="A0A9P7ZW93"/>
<evidence type="ECO:0000256" key="6">
    <source>
        <dbReference type="SAM" id="Phobius"/>
    </source>
</evidence>
<feature type="transmembrane region" description="Helical" evidence="6">
    <location>
        <begin position="103"/>
        <end position="122"/>
    </location>
</feature>
<evidence type="ECO:0000256" key="2">
    <source>
        <dbReference type="ARBA" id="ARBA00022692"/>
    </source>
</evidence>
<evidence type="ECO:0000256" key="1">
    <source>
        <dbReference type="ARBA" id="ARBA00004141"/>
    </source>
</evidence>
<dbReference type="GO" id="GO:0016020">
    <property type="term" value="C:membrane"/>
    <property type="evidence" value="ECO:0007669"/>
    <property type="project" value="UniProtKB-SubCell"/>
</dbReference>
<evidence type="ECO:0000256" key="3">
    <source>
        <dbReference type="ARBA" id="ARBA00022989"/>
    </source>
</evidence>
<dbReference type="GeneID" id="70295386"/>
<feature type="transmembrane region" description="Helical" evidence="6">
    <location>
        <begin position="51"/>
        <end position="72"/>
    </location>
</feature>
<evidence type="ECO:0000256" key="4">
    <source>
        <dbReference type="ARBA" id="ARBA00023136"/>
    </source>
</evidence>
<evidence type="ECO:0000256" key="5">
    <source>
        <dbReference type="SAM" id="MobiDB-lite"/>
    </source>
</evidence>
<organism evidence="7 8">
    <name type="scientific">Emericellopsis atlantica</name>
    <dbReference type="NCBI Taxonomy" id="2614577"/>
    <lineage>
        <taxon>Eukaryota</taxon>
        <taxon>Fungi</taxon>
        <taxon>Dikarya</taxon>
        <taxon>Ascomycota</taxon>
        <taxon>Pezizomycotina</taxon>
        <taxon>Sordariomycetes</taxon>
        <taxon>Hypocreomycetidae</taxon>
        <taxon>Hypocreales</taxon>
        <taxon>Bionectriaceae</taxon>
        <taxon>Emericellopsis</taxon>
    </lineage>
</organism>
<accession>A0A9P7ZW93</accession>
<dbReference type="OrthoDB" id="19344at2759"/>
<proteinExistence type="predicted"/>
<dbReference type="InterPro" id="IPR051415">
    <property type="entry name" value="LAAT-1"/>
</dbReference>
<protein>
    <recommendedName>
        <fullName evidence="9">PQ loop repeat protein</fullName>
    </recommendedName>
</protein>
<keyword evidence="4 6" id="KW-0472">Membrane</keyword>
<dbReference type="PANTHER" id="PTHR16201:SF11">
    <property type="entry name" value="PQ-LOOP REPEAT-CONTAINING PROTEIN"/>
    <property type="match status" value="1"/>
</dbReference>
<keyword evidence="2 6" id="KW-0812">Transmembrane</keyword>
<feature type="transmembrane region" description="Helical" evidence="6">
    <location>
        <begin position="237"/>
        <end position="257"/>
    </location>
</feature>
<evidence type="ECO:0000313" key="8">
    <source>
        <dbReference type="Proteomes" id="UP000887229"/>
    </source>
</evidence>
<feature type="transmembrane region" description="Helical" evidence="6">
    <location>
        <begin position="20"/>
        <end position="39"/>
    </location>
</feature>
<sequence>MDLFGAARDECDVYRSPGFVQLFVSSILVIGILFSYLPQHYRIISRGTSEGISPYFVLLGTTSATAGFGNILSTQESRTAMGCCKELDGYQCTAGLLGVAQFGTQWVCFSLILVLFLIFFRYKEAAVPQEELRGQAPGWRTAITVGLLCVIHGLFVIILTGYFFLARPKQLNSWANFLGIMSTALASVQYVPQIYTTYRLKHVGSLSIPMMCIQTPGGLLFAFNLYVRLGWEGWSTWMIFLFTAAMQGAVLFMGIYYEVTRRSPPENEGGITWVDNAPSVPGSPDEQHHPRRRPQPNRTYSEGLERGLPGPFTGHPELYADNEDELEQLHEREQRAILRESQPLLKPGGIGHPRQDYSG</sequence>
<dbReference type="Proteomes" id="UP000887229">
    <property type="component" value="Unassembled WGS sequence"/>
</dbReference>
<dbReference type="RefSeq" id="XP_046123060.1">
    <property type="nucleotide sequence ID" value="XM_046264483.1"/>
</dbReference>
<dbReference type="Pfam" id="PF04193">
    <property type="entry name" value="PQ-loop"/>
    <property type="match status" value="2"/>
</dbReference>
<comment type="caution">
    <text evidence="7">The sequence shown here is derived from an EMBL/GenBank/DDBJ whole genome shotgun (WGS) entry which is preliminary data.</text>
</comment>
<comment type="subcellular location">
    <subcellularLocation>
        <location evidence="1">Membrane</location>
        <topology evidence="1">Multi-pass membrane protein</topology>
    </subcellularLocation>
</comment>
<feature type="transmembrane region" description="Helical" evidence="6">
    <location>
        <begin position="171"/>
        <end position="191"/>
    </location>
</feature>
<keyword evidence="8" id="KW-1185">Reference proteome</keyword>
<feature type="compositionally biased region" description="Basic and acidic residues" evidence="5">
    <location>
        <begin position="327"/>
        <end position="338"/>
    </location>
</feature>
<dbReference type="SMART" id="SM00679">
    <property type="entry name" value="CTNS"/>
    <property type="match status" value="2"/>
</dbReference>
<evidence type="ECO:0008006" key="9">
    <source>
        <dbReference type="Google" id="ProtNLM"/>
    </source>
</evidence>
<feature type="transmembrane region" description="Helical" evidence="6">
    <location>
        <begin position="203"/>
        <end position="225"/>
    </location>
</feature>
<feature type="transmembrane region" description="Helical" evidence="6">
    <location>
        <begin position="143"/>
        <end position="165"/>
    </location>
</feature>
<evidence type="ECO:0000313" key="7">
    <source>
        <dbReference type="EMBL" id="KAG9259136.1"/>
    </source>
</evidence>
<feature type="region of interest" description="Disordered" evidence="5">
    <location>
        <begin position="267"/>
        <end position="359"/>
    </location>
</feature>
<dbReference type="InterPro" id="IPR006603">
    <property type="entry name" value="PQ-loop_rpt"/>
</dbReference>
<dbReference type="EMBL" id="MU251242">
    <property type="protein sequence ID" value="KAG9259136.1"/>
    <property type="molecule type" value="Genomic_DNA"/>
</dbReference>